<dbReference type="VEuPathDB" id="TriTrypDB:LMJSD75_200005100"/>
<dbReference type="AlphaFoldDB" id="Q9BJ43"/>
<keyword evidence="1 4" id="KW-0853">WD repeat</keyword>
<dbReference type="InterPro" id="IPR045227">
    <property type="entry name" value="WDR18/Ipi3/RID3"/>
</dbReference>
<dbReference type="PANTHER" id="PTHR18763">
    <property type="entry name" value="WD-REPEAT PROTEIN 18"/>
    <property type="match status" value="1"/>
</dbReference>
<reference evidence="6" key="2">
    <citation type="journal article" date="2006" name="Int. J. Parasitol.">
        <title>Characterization of LST-R533: uncovering a novel repetitive element in Leishmania.</title>
        <authorList>
            <person name="Pedrosa A.L."/>
            <person name="Silva A.M."/>
            <person name="Ruiz J.C."/>
            <person name="Cruz A.K."/>
        </authorList>
    </citation>
    <scope>NUCLEOTIDE SEQUENCE</scope>
</reference>
<keyword evidence="3" id="KW-0689">Ribosomal protein</keyword>
<dbReference type="PANTHER" id="PTHR18763:SF0">
    <property type="entry name" value="WD REPEAT-CONTAINING PROTEIN 18"/>
    <property type="match status" value="1"/>
</dbReference>
<evidence type="ECO:0000313" key="6">
    <source>
        <dbReference type="EMBL" id="AAK28285.1"/>
    </source>
</evidence>
<protein>
    <submittedName>
        <fullName evidence="6">Uncharacterized protein</fullName>
    </submittedName>
</protein>
<dbReference type="SMART" id="SM00320">
    <property type="entry name" value="WD40"/>
    <property type="match status" value="3"/>
</dbReference>
<dbReference type="HOGENOM" id="CLU_671674_0_0_1"/>
<dbReference type="VEuPathDB" id="TriTrypDB:LmjF.20.0020"/>
<dbReference type="Pfam" id="PF00400">
    <property type="entry name" value="WD40"/>
    <property type="match status" value="3"/>
</dbReference>
<dbReference type="GO" id="GO:0005840">
    <property type="term" value="C:ribosome"/>
    <property type="evidence" value="ECO:0007669"/>
    <property type="project" value="UniProtKB-KW"/>
</dbReference>
<keyword evidence="2" id="KW-0677">Repeat</keyword>
<evidence type="ECO:0000256" key="1">
    <source>
        <dbReference type="ARBA" id="ARBA00022574"/>
    </source>
</evidence>
<dbReference type="VEuPathDB" id="TriTrypDB:LMJFC_200005200"/>
<dbReference type="InterPro" id="IPR001680">
    <property type="entry name" value="WD40_rpt"/>
</dbReference>
<keyword evidence="3" id="KW-0687">Ribonucleoprotein</keyword>
<dbReference type="VEuPathDB" id="TriTrypDB:LMJLV39_200005100"/>
<evidence type="ECO:0000256" key="4">
    <source>
        <dbReference type="PROSITE-ProRule" id="PRU00221"/>
    </source>
</evidence>
<evidence type="ECO:0000256" key="5">
    <source>
        <dbReference type="SAM" id="MobiDB-lite"/>
    </source>
</evidence>
<dbReference type="InterPro" id="IPR019775">
    <property type="entry name" value="WD40_repeat_CS"/>
</dbReference>
<proteinExistence type="predicted"/>
<dbReference type="Gene3D" id="2.130.10.10">
    <property type="entry name" value="YVTN repeat-like/Quinoprotein amine dehydrogenase"/>
    <property type="match status" value="1"/>
</dbReference>
<dbReference type="EMBL" id="AH010590">
    <property type="protein sequence ID" value="AAK28285.1"/>
    <property type="molecule type" value="Genomic_DNA"/>
</dbReference>
<accession>Q9BJ43</accession>
<dbReference type="SUPFAM" id="SSF50998">
    <property type="entry name" value="Quinoprotein alcohol dehydrogenase-like"/>
    <property type="match status" value="1"/>
</dbReference>
<name>Q9BJ43_LEIMA</name>
<dbReference type="InterPro" id="IPR015943">
    <property type="entry name" value="WD40/YVTN_repeat-like_dom_sf"/>
</dbReference>
<dbReference type="PROSITE" id="PS50294">
    <property type="entry name" value="WD_REPEATS_REGION"/>
    <property type="match status" value="1"/>
</dbReference>
<evidence type="ECO:0000256" key="2">
    <source>
        <dbReference type="ARBA" id="ARBA00022737"/>
    </source>
</evidence>
<feature type="region of interest" description="Disordered" evidence="5">
    <location>
        <begin position="182"/>
        <end position="203"/>
    </location>
</feature>
<dbReference type="InterPro" id="IPR011047">
    <property type="entry name" value="Quinoprotein_ADH-like_sf"/>
</dbReference>
<dbReference type="PROSITE" id="PS00678">
    <property type="entry name" value="WD_REPEATS_1"/>
    <property type="match status" value="1"/>
</dbReference>
<feature type="repeat" description="WD" evidence="4">
    <location>
        <begin position="108"/>
        <end position="149"/>
    </location>
</feature>
<feature type="repeat" description="WD" evidence="4">
    <location>
        <begin position="73"/>
        <end position="107"/>
    </location>
</feature>
<evidence type="ECO:0000256" key="3">
    <source>
        <dbReference type="ARBA" id="ARBA00022980"/>
    </source>
</evidence>
<organism evidence="6">
    <name type="scientific">Leishmania major</name>
    <dbReference type="NCBI Taxonomy" id="5664"/>
    <lineage>
        <taxon>Eukaryota</taxon>
        <taxon>Discoba</taxon>
        <taxon>Euglenozoa</taxon>
        <taxon>Kinetoplastea</taxon>
        <taxon>Metakinetoplastina</taxon>
        <taxon>Trypanosomatida</taxon>
        <taxon>Trypanosomatidae</taxon>
        <taxon>Leishmaniinae</taxon>
        <taxon>Leishmania</taxon>
    </lineage>
</organism>
<sequence>MLFLARDGMRGHLVDVETQTVLRNYAIGEVATNALAYSPISQAVIAHQTRNCALFLSAATQQPLQRSFTPELVTSCAVTQCGTFMVAGTANGTVFLWNLQSGDLIKSCKGHLRAVHCAAISADDSLVATVSEDSVCKVWDLATLASLRMREVVPRCIFNAHSLAVTCCTFLHHSNVLLTGSSDRPLPSRGPPHRGAAPLRHRR</sequence>
<reference evidence="6" key="1">
    <citation type="journal article" date="2001" name="Mol. Biochem. Parasitol.">
        <title>Characterisation of three chromosomal ends of Leishmania major reveals transcriptional activity across arrays of reiterated and unique sequences.</title>
        <authorList>
            <person name="Pedrosa A.L."/>
            <person name="Ruiz J.C."/>
            <person name="Tosi L.R."/>
            <person name="Cruz A.K."/>
        </authorList>
    </citation>
    <scope>NUCLEOTIDE SEQUENCE</scope>
</reference>
<dbReference type="PROSITE" id="PS50082">
    <property type="entry name" value="WD_REPEATS_2"/>
    <property type="match status" value="2"/>
</dbReference>